<proteinExistence type="predicted"/>
<dbReference type="AlphaFoldDB" id="A0A1S8WMD9"/>
<organism evidence="1 2">
    <name type="scientific">Opisthorchis viverrini</name>
    <name type="common">Southeast Asian liver fluke</name>
    <dbReference type="NCBI Taxonomy" id="6198"/>
    <lineage>
        <taxon>Eukaryota</taxon>
        <taxon>Metazoa</taxon>
        <taxon>Spiralia</taxon>
        <taxon>Lophotrochozoa</taxon>
        <taxon>Platyhelminthes</taxon>
        <taxon>Trematoda</taxon>
        <taxon>Digenea</taxon>
        <taxon>Opisthorchiida</taxon>
        <taxon>Opisthorchiata</taxon>
        <taxon>Opisthorchiidae</taxon>
        <taxon>Opisthorchis</taxon>
    </lineage>
</organism>
<name>A0A1S8WMD9_OPIVI</name>
<keyword evidence="2" id="KW-1185">Reference proteome</keyword>
<accession>A0A1S8WMD9</accession>
<reference evidence="1 2" key="1">
    <citation type="submission" date="2015-03" db="EMBL/GenBank/DDBJ databases">
        <title>Draft genome of the nematode, Opisthorchis viverrini.</title>
        <authorList>
            <person name="Mitreva M."/>
        </authorList>
    </citation>
    <scope>NUCLEOTIDE SEQUENCE [LARGE SCALE GENOMIC DNA]</scope>
    <source>
        <strain evidence="1">Khon Kaen</strain>
    </source>
</reference>
<evidence type="ECO:0000313" key="1">
    <source>
        <dbReference type="EMBL" id="OON15531.1"/>
    </source>
</evidence>
<evidence type="ECO:0000313" key="2">
    <source>
        <dbReference type="Proteomes" id="UP000243686"/>
    </source>
</evidence>
<dbReference type="EMBL" id="KV903886">
    <property type="protein sequence ID" value="OON15531.1"/>
    <property type="molecule type" value="Genomic_DNA"/>
</dbReference>
<protein>
    <recommendedName>
        <fullName evidence="3">DUF4201 domain-containing protein</fullName>
    </recommendedName>
</protein>
<evidence type="ECO:0008006" key="3">
    <source>
        <dbReference type="Google" id="ProtNLM"/>
    </source>
</evidence>
<dbReference type="Proteomes" id="UP000243686">
    <property type="component" value="Unassembled WGS sequence"/>
</dbReference>
<gene>
    <name evidence="1" type="ORF">X801_08665</name>
</gene>
<sequence>MKESAVTDDGVRICSTKSNTMQLSLTSDMRRQKTAVKYNKLLRDIAILTLENGMFQRYIDRVGLSKFVFRSSGGSVSSSIRAMSRIICHWSEASSFGASGKVVRLNAERKCQIAKEEQLEFRKYFSLLREKSEGLIDETRDICLHNMTLENRSLTELRDKLLRHLDGPGQRNTVTAIDISEIKVRWQAALQEFKRLNLQCIQAKRIFSKCTRKLDMEMCKLKEVVNASAEVSARANRRVRTSNKLIARIDGYQDNSQLDNWRIRRLKSLIAWFNVPKLDDFIVSVKENEKVHRQLATENRKMRLAKVSLLDGEFTRNASNERICLLSEKEEKKLRQMAQQKQSLI</sequence>